<dbReference type="AlphaFoldDB" id="A0A9D2S7X5"/>
<feature type="region of interest" description="Disordered" evidence="2">
    <location>
        <begin position="149"/>
        <end position="184"/>
    </location>
</feature>
<reference evidence="3" key="2">
    <citation type="submission" date="2021-04" db="EMBL/GenBank/DDBJ databases">
        <authorList>
            <person name="Gilroy R."/>
        </authorList>
    </citation>
    <scope>NUCLEOTIDE SEQUENCE</scope>
    <source>
        <strain evidence="3">CHK188-16595</strain>
    </source>
</reference>
<feature type="coiled-coil region" evidence="1">
    <location>
        <begin position="84"/>
        <end position="126"/>
    </location>
</feature>
<gene>
    <name evidence="3" type="ORF">IAA37_01055</name>
</gene>
<keyword evidence="1" id="KW-0175">Coiled coil</keyword>
<evidence type="ECO:0000256" key="1">
    <source>
        <dbReference type="SAM" id="Coils"/>
    </source>
</evidence>
<dbReference type="EMBL" id="DWXN01000002">
    <property type="protein sequence ID" value="HJB74248.1"/>
    <property type="molecule type" value="Genomic_DNA"/>
</dbReference>
<evidence type="ECO:0000256" key="2">
    <source>
        <dbReference type="SAM" id="MobiDB-lite"/>
    </source>
</evidence>
<feature type="compositionally biased region" description="Basic and acidic residues" evidence="2">
    <location>
        <begin position="156"/>
        <end position="184"/>
    </location>
</feature>
<comment type="caution">
    <text evidence="3">The sequence shown here is derived from an EMBL/GenBank/DDBJ whole genome shotgun (WGS) entry which is preliminary data.</text>
</comment>
<evidence type="ECO:0000313" key="3">
    <source>
        <dbReference type="EMBL" id="HJB74248.1"/>
    </source>
</evidence>
<reference evidence="3" key="1">
    <citation type="journal article" date="2021" name="PeerJ">
        <title>Extensive microbial diversity within the chicken gut microbiome revealed by metagenomics and culture.</title>
        <authorList>
            <person name="Gilroy R."/>
            <person name="Ravi A."/>
            <person name="Getino M."/>
            <person name="Pursley I."/>
            <person name="Horton D.L."/>
            <person name="Alikhan N.F."/>
            <person name="Baker D."/>
            <person name="Gharbi K."/>
            <person name="Hall N."/>
            <person name="Watson M."/>
            <person name="Adriaenssens E.M."/>
            <person name="Foster-Nyarko E."/>
            <person name="Jarju S."/>
            <person name="Secka A."/>
            <person name="Antonio M."/>
            <person name="Oren A."/>
            <person name="Chaudhuri R.R."/>
            <person name="La Ragione R."/>
            <person name="Hildebrand F."/>
            <person name="Pallen M.J."/>
        </authorList>
    </citation>
    <scope>NUCLEOTIDE SEQUENCE</scope>
    <source>
        <strain evidence="3">CHK188-16595</strain>
    </source>
</reference>
<dbReference type="Proteomes" id="UP000823877">
    <property type="component" value="Unassembled WGS sequence"/>
</dbReference>
<accession>A0A9D2S7X5</accession>
<sequence length="184" mass="20936">MAKTENGSQKFTNFEEMFSKTKNVAETLNKKGAMYLELSRKRIEYMDSKSKLSKAYEKFGRLQYEAYIGNEVDENEYACAVADISALKEKTETLSAELEEAKNKDAQELKKGAEEFKNEVKSASKEAHDVIVQQAKDFFRAVQLSVKSGAPYDPGSEIHAEFSEVKEKQTPEQQDVRSDQKQDH</sequence>
<evidence type="ECO:0000313" key="4">
    <source>
        <dbReference type="Proteomes" id="UP000823877"/>
    </source>
</evidence>
<name>A0A9D2S7X5_9FIRM</name>
<protein>
    <submittedName>
        <fullName evidence="3">Uncharacterized protein</fullName>
    </submittedName>
</protein>
<proteinExistence type="predicted"/>
<organism evidence="3 4">
    <name type="scientific">Candidatus Eubacterium faecale</name>
    <dbReference type="NCBI Taxonomy" id="2838568"/>
    <lineage>
        <taxon>Bacteria</taxon>
        <taxon>Bacillati</taxon>
        <taxon>Bacillota</taxon>
        <taxon>Clostridia</taxon>
        <taxon>Eubacteriales</taxon>
        <taxon>Eubacteriaceae</taxon>
        <taxon>Eubacterium</taxon>
    </lineage>
</organism>